<organism evidence="1">
    <name type="scientific">Homalodisca liturata</name>
    <dbReference type="NCBI Taxonomy" id="320908"/>
    <lineage>
        <taxon>Eukaryota</taxon>
        <taxon>Metazoa</taxon>
        <taxon>Ecdysozoa</taxon>
        <taxon>Arthropoda</taxon>
        <taxon>Hexapoda</taxon>
        <taxon>Insecta</taxon>
        <taxon>Pterygota</taxon>
        <taxon>Neoptera</taxon>
        <taxon>Paraneoptera</taxon>
        <taxon>Hemiptera</taxon>
        <taxon>Auchenorrhyncha</taxon>
        <taxon>Membracoidea</taxon>
        <taxon>Cicadellidae</taxon>
        <taxon>Cicadellinae</taxon>
        <taxon>Proconiini</taxon>
        <taxon>Homalodisca</taxon>
    </lineage>
</organism>
<sequence>NQSGKNKSLLSKTTISDESTDISLLDGRARTLQDLTRQHYEIINGKTNEDDVALIAIDFWESYDPEEVCKTGFALIGIGDTFNTKAVCFLCGSAGLDKLIH</sequence>
<feature type="non-terminal residue" evidence="1">
    <location>
        <position position="1"/>
    </location>
</feature>
<evidence type="ECO:0000313" key="1">
    <source>
        <dbReference type="EMBL" id="JAS86703.1"/>
    </source>
</evidence>
<dbReference type="AlphaFoldDB" id="A0A1B6IIH4"/>
<dbReference type="EMBL" id="GECU01021003">
    <property type="protein sequence ID" value="JAS86703.1"/>
    <property type="molecule type" value="Transcribed_RNA"/>
</dbReference>
<gene>
    <name evidence="1" type="ORF">g.276</name>
</gene>
<accession>A0A1B6IIH4</accession>
<proteinExistence type="predicted"/>
<feature type="non-terminal residue" evidence="1">
    <location>
        <position position="101"/>
    </location>
</feature>
<protein>
    <submittedName>
        <fullName evidence="1">Uncharacterized protein</fullName>
    </submittedName>
</protein>
<name>A0A1B6IIH4_9HEMI</name>
<reference evidence="1" key="1">
    <citation type="submission" date="2015-11" db="EMBL/GenBank/DDBJ databases">
        <title>De novo transcriptome assembly of four potential Pierce s Disease insect vectors from Arizona vineyards.</title>
        <authorList>
            <person name="Tassone E.E."/>
        </authorList>
    </citation>
    <scope>NUCLEOTIDE SEQUENCE</scope>
</reference>